<feature type="binding site" evidence="9">
    <location>
        <begin position="147"/>
        <end position="150"/>
    </location>
    <ligand>
        <name>ATP</name>
        <dbReference type="ChEBI" id="CHEBI:30616"/>
    </ligand>
</feature>
<accession>A0ABS2MVH8</accession>
<dbReference type="SUPFAM" id="SSF52374">
    <property type="entry name" value="Nucleotidylyl transferase"/>
    <property type="match status" value="1"/>
</dbReference>
<comment type="miscellaneous">
    <text evidence="9">The reaction proceeds by a bi uni uni bi ping pong mechanism.</text>
</comment>
<dbReference type="Gene3D" id="3.30.1300.10">
    <property type="entry name" value="Pantoate-beta-alanine ligase, C-terminal domain"/>
    <property type="match status" value="1"/>
</dbReference>
<evidence type="ECO:0000256" key="7">
    <source>
        <dbReference type="ARBA" id="ARBA00022840"/>
    </source>
</evidence>
<evidence type="ECO:0000256" key="9">
    <source>
        <dbReference type="HAMAP-Rule" id="MF_00158"/>
    </source>
</evidence>
<dbReference type="EC" id="6.3.2.1" evidence="9"/>
<evidence type="ECO:0000313" key="10">
    <source>
        <dbReference type="EMBL" id="MBM7569851.1"/>
    </source>
</evidence>
<dbReference type="CDD" id="cd00560">
    <property type="entry name" value="PanC"/>
    <property type="match status" value="1"/>
</dbReference>
<comment type="caution">
    <text evidence="10">The sequence shown here is derived from an EMBL/GenBank/DDBJ whole genome shotgun (WGS) entry which is preliminary data.</text>
</comment>
<feature type="binding site" evidence="9">
    <location>
        <position position="176"/>
    </location>
    <ligand>
        <name>ATP</name>
        <dbReference type="ChEBI" id="CHEBI:30616"/>
    </ligand>
</feature>
<keyword evidence="5 9" id="KW-0566">Pantothenate biosynthesis</keyword>
<dbReference type="InterPro" id="IPR014729">
    <property type="entry name" value="Rossmann-like_a/b/a_fold"/>
</dbReference>
<dbReference type="PANTHER" id="PTHR21299:SF1">
    <property type="entry name" value="PANTOATE--BETA-ALANINE LIGASE"/>
    <property type="match status" value="1"/>
</dbReference>
<name>A0ABS2MVH8_9BACI</name>
<dbReference type="Proteomes" id="UP001296943">
    <property type="component" value="Unassembled WGS sequence"/>
</dbReference>
<dbReference type="HAMAP" id="MF_00158">
    <property type="entry name" value="PanC"/>
    <property type="match status" value="1"/>
</dbReference>
<keyword evidence="6 9" id="KW-0547">Nucleotide-binding</keyword>
<dbReference type="PANTHER" id="PTHR21299">
    <property type="entry name" value="CYTIDYLATE KINASE/PANTOATE-BETA-ALANINE LIGASE"/>
    <property type="match status" value="1"/>
</dbReference>
<dbReference type="InterPro" id="IPR042176">
    <property type="entry name" value="Pantoate_ligase_C"/>
</dbReference>
<evidence type="ECO:0000256" key="2">
    <source>
        <dbReference type="ARBA" id="ARBA00009256"/>
    </source>
</evidence>
<organism evidence="10 11">
    <name type="scientific">Aquibacillus albus</name>
    <dbReference type="NCBI Taxonomy" id="1168171"/>
    <lineage>
        <taxon>Bacteria</taxon>
        <taxon>Bacillati</taxon>
        <taxon>Bacillota</taxon>
        <taxon>Bacilli</taxon>
        <taxon>Bacillales</taxon>
        <taxon>Bacillaceae</taxon>
        <taxon>Aquibacillus</taxon>
    </lineage>
</organism>
<evidence type="ECO:0000256" key="1">
    <source>
        <dbReference type="ARBA" id="ARBA00004990"/>
    </source>
</evidence>
<dbReference type="InterPro" id="IPR003721">
    <property type="entry name" value="Pantoate_ligase"/>
</dbReference>
<proteinExistence type="inferred from homology"/>
<comment type="subunit">
    <text evidence="9">Homodimer.</text>
</comment>
<feature type="binding site" evidence="9">
    <location>
        <begin position="184"/>
        <end position="187"/>
    </location>
    <ligand>
        <name>ATP</name>
        <dbReference type="ChEBI" id="CHEBI:30616"/>
    </ligand>
</feature>
<feature type="binding site" evidence="9">
    <location>
        <position position="153"/>
    </location>
    <ligand>
        <name>(R)-pantoate</name>
        <dbReference type="ChEBI" id="CHEBI:15980"/>
    </ligand>
</feature>
<evidence type="ECO:0000313" key="11">
    <source>
        <dbReference type="Proteomes" id="UP001296943"/>
    </source>
</evidence>
<keyword evidence="7 9" id="KW-0067">ATP-binding</keyword>
<keyword evidence="4 9" id="KW-0436">Ligase</keyword>
<evidence type="ECO:0000256" key="6">
    <source>
        <dbReference type="ARBA" id="ARBA00022741"/>
    </source>
</evidence>
<dbReference type="EMBL" id="JAFBDR010000001">
    <property type="protein sequence ID" value="MBM7569851.1"/>
    <property type="molecule type" value="Genomic_DNA"/>
</dbReference>
<dbReference type="Gene3D" id="3.40.50.620">
    <property type="entry name" value="HUPs"/>
    <property type="match status" value="1"/>
</dbReference>
<keyword evidence="3 9" id="KW-0963">Cytoplasm</keyword>
<comment type="subcellular location">
    <subcellularLocation>
        <location evidence="9">Cytoplasm</location>
    </subcellularLocation>
</comment>
<reference evidence="10 11" key="1">
    <citation type="submission" date="2021-01" db="EMBL/GenBank/DDBJ databases">
        <title>Genomic Encyclopedia of Type Strains, Phase IV (KMG-IV): sequencing the most valuable type-strain genomes for metagenomic binning, comparative biology and taxonomic classification.</title>
        <authorList>
            <person name="Goeker M."/>
        </authorList>
    </citation>
    <scope>NUCLEOTIDE SEQUENCE [LARGE SCALE GENOMIC DNA]</scope>
    <source>
        <strain evidence="10 11">DSM 23711</strain>
    </source>
</reference>
<evidence type="ECO:0000256" key="3">
    <source>
        <dbReference type="ARBA" id="ARBA00022490"/>
    </source>
</evidence>
<evidence type="ECO:0000256" key="8">
    <source>
        <dbReference type="ARBA" id="ARBA00048258"/>
    </source>
</evidence>
<protein>
    <recommendedName>
        <fullName evidence="9">Pantothenate synthetase</fullName>
        <shortName evidence="9">PS</shortName>
        <ecNumber evidence="9">6.3.2.1</ecNumber>
    </recommendedName>
    <alternativeName>
        <fullName evidence="9">Pantoate--beta-alanine ligase</fullName>
    </alternativeName>
    <alternativeName>
        <fullName evidence="9">Pantoate-activating enzyme</fullName>
    </alternativeName>
</protein>
<comment type="catalytic activity">
    <reaction evidence="8 9">
        <text>(R)-pantoate + beta-alanine + ATP = (R)-pantothenate + AMP + diphosphate + H(+)</text>
        <dbReference type="Rhea" id="RHEA:10912"/>
        <dbReference type="ChEBI" id="CHEBI:15378"/>
        <dbReference type="ChEBI" id="CHEBI:15980"/>
        <dbReference type="ChEBI" id="CHEBI:29032"/>
        <dbReference type="ChEBI" id="CHEBI:30616"/>
        <dbReference type="ChEBI" id="CHEBI:33019"/>
        <dbReference type="ChEBI" id="CHEBI:57966"/>
        <dbReference type="ChEBI" id="CHEBI:456215"/>
        <dbReference type="EC" id="6.3.2.1"/>
    </reaction>
</comment>
<dbReference type="RefSeq" id="WP_204497298.1">
    <property type="nucleotide sequence ID" value="NZ_JAFBDR010000001.1"/>
</dbReference>
<evidence type="ECO:0000256" key="4">
    <source>
        <dbReference type="ARBA" id="ARBA00022598"/>
    </source>
</evidence>
<comment type="function">
    <text evidence="9">Catalyzes the condensation of pantoate with beta-alanine in an ATP-dependent reaction via a pantoyl-adenylate intermediate.</text>
</comment>
<dbReference type="GO" id="GO:0004592">
    <property type="term" value="F:pantoate-beta-alanine ligase activity"/>
    <property type="evidence" value="ECO:0007669"/>
    <property type="project" value="UniProtKB-EC"/>
</dbReference>
<gene>
    <name evidence="9" type="primary">panC</name>
    <name evidence="10" type="ORF">JOC48_000320</name>
</gene>
<comment type="similarity">
    <text evidence="2 9">Belongs to the pantothenate synthetase family.</text>
</comment>
<dbReference type="InterPro" id="IPR004821">
    <property type="entry name" value="Cyt_trans-like"/>
</dbReference>
<feature type="binding site" evidence="9">
    <location>
        <begin position="30"/>
        <end position="37"/>
    </location>
    <ligand>
        <name>ATP</name>
        <dbReference type="ChEBI" id="CHEBI:30616"/>
    </ligand>
</feature>
<evidence type="ECO:0000256" key="5">
    <source>
        <dbReference type="ARBA" id="ARBA00022655"/>
    </source>
</evidence>
<keyword evidence="11" id="KW-1185">Reference proteome</keyword>
<feature type="active site" description="Proton donor" evidence="9">
    <location>
        <position position="37"/>
    </location>
</feature>
<sequence>MYIVKSVEEMQAYVKQLKAEGKSIAFVPTMGYLHEGHVRLISEARNNNDIVITSIFVNPLQFGPNEDFDRYPRDEARDIDIAKENHVDILFMPDKSDMYPSDQGIHMDVTQRCNVLCGKSRTGHFSGVVTVLVKLFNITLPDYVYFGMKDAQQVAVVDLLIRDLNYPITLIPVATVRENDGLAKSSRNVYLNEEERQLAPYIYKGLKYGQKLVVDGEKNPANIVKEVKNYVSNQTHAKIDYVEVLNYPNLTPVKQINNQVILAIAVYFEKARLIDNLVINEDGLLSESIL</sequence>
<comment type="pathway">
    <text evidence="1 9">Cofactor biosynthesis; (R)-pantothenate biosynthesis; (R)-pantothenate from (R)-pantoate and beta-alanine: step 1/1.</text>
</comment>
<dbReference type="Pfam" id="PF02569">
    <property type="entry name" value="Pantoate_ligase"/>
    <property type="match status" value="1"/>
</dbReference>
<feature type="binding site" evidence="9">
    <location>
        <position position="61"/>
    </location>
    <ligand>
        <name>(R)-pantoate</name>
        <dbReference type="ChEBI" id="CHEBI:15980"/>
    </ligand>
</feature>
<dbReference type="NCBIfam" id="TIGR00018">
    <property type="entry name" value="panC"/>
    <property type="match status" value="1"/>
</dbReference>
<dbReference type="NCBIfam" id="TIGR00125">
    <property type="entry name" value="cyt_tran_rel"/>
    <property type="match status" value="1"/>
</dbReference>
<feature type="binding site" evidence="9">
    <location>
        <position position="61"/>
    </location>
    <ligand>
        <name>beta-alanine</name>
        <dbReference type="ChEBI" id="CHEBI:57966"/>
    </ligand>
</feature>